<dbReference type="Proteomes" id="UP000319818">
    <property type="component" value="Unassembled WGS sequence"/>
</dbReference>
<gene>
    <name evidence="1" type="ORF">FB388_1279</name>
</gene>
<dbReference type="EMBL" id="VFPH01000001">
    <property type="protein sequence ID" value="TQM43921.1"/>
    <property type="molecule type" value="Genomic_DNA"/>
</dbReference>
<name>A0A543GCX1_9PSEU</name>
<organism evidence="1 2">
    <name type="scientific">Pseudonocardia cypriaca</name>
    <dbReference type="NCBI Taxonomy" id="882449"/>
    <lineage>
        <taxon>Bacteria</taxon>
        <taxon>Bacillati</taxon>
        <taxon>Actinomycetota</taxon>
        <taxon>Actinomycetes</taxon>
        <taxon>Pseudonocardiales</taxon>
        <taxon>Pseudonocardiaceae</taxon>
        <taxon>Pseudonocardia</taxon>
    </lineage>
</organism>
<accession>A0A543GCX1</accession>
<dbReference type="AlphaFoldDB" id="A0A543GCX1"/>
<reference evidence="1 2" key="1">
    <citation type="submission" date="2019-06" db="EMBL/GenBank/DDBJ databases">
        <title>Sequencing the genomes of 1000 actinobacteria strains.</title>
        <authorList>
            <person name="Klenk H.-P."/>
        </authorList>
    </citation>
    <scope>NUCLEOTIDE SEQUENCE [LARGE SCALE GENOMIC DNA]</scope>
    <source>
        <strain evidence="1 2">DSM 45511</strain>
    </source>
</reference>
<proteinExistence type="predicted"/>
<comment type="caution">
    <text evidence="1">The sequence shown here is derived from an EMBL/GenBank/DDBJ whole genome shotgun (WGS) entry which is preliminary data.</text>
</comment>
<keyword evidence="2" id="KW-1185">Reference proteome</keyword>
<protein>
    <submittedName>
        <fullName evidence="1">Uncharacterized protein</fullName>
    </submittedName>
</protein>
<dbReference type="RefSeq" id="WP_142098163.1">
    <property type="nucleotide sequence ID" value="NZ_VFPH01000001.1"/>
</dbReference>
<evidence type="ECO:0000313" key="2">
    <source>
        <dbReference type="Proteomes" id="UP000319818"/>
    </source>
</evidence>
<evidence type="ECO:0000313" key="1">
    <source>
        <dbReference type="EMBL" id="TQM43921.1"/>
    </source>
</evidence>
<dbReference type="OrthoDB" id="9984630at2"/>
<sequence length="68" mass="7594">MARVTRALMTEWNPVLASEAELRSLMGVPSREVSSALEYTFDSGFGGERWRFGIRSGVVVSVEWDALE</sequence>